<sequence>MKRKPLLTAALSALLALLPALASAADAVREVRISTISYATGGKTSYSGVSGLIAQQGDLEKALAKRGVKLTWVPVSTAAVGPQINEAFANRRIDFAGYGDLPSVIANASGIRTKLLVPGGTSTTYLVVPANSSARSITDLKGKRIALHRGRPWEFPFLQLAQANRLGQNDFKLVNLNPQAGAAALSSGSVDAFFTLSDAWLLVDKGVGKIIWNSKQSPESWQMRAELWGASDFVAANPAITQLVVDAYVKAAHWASQEQNRDAYLRLQAASGLPESVLRRDYDGDAAAWKQRASPLFTDALAAHYRDVARYAKGAKLTGSDVDMPATFEPRFVNAALKSLGLTQFWSDTKVARQ</sequence>
<keyword evidence="1" id="KW-0732">Signal</keyword>
<dbReference type="Proteomes" id="UP000809431">
    <property type="component" value="Unassembled WGS sequence"/>
</dbReference>
<dbReference type="SUPFAM" id="SSF53850">
    <property type="entry name" value="Periplasmic binding protein-like II"/>
    <property type="match status" value="1"/>
</dbReference>
<comment type="caution">
    <text evidence="2">The sequence shown here is derived from an EMBL/GenBank/DDBJ whole genome shotgun (WGS) entry which is preliminary data.</text>
</comment>
<protein>
    <submittedName>
        <fullName evidence="2">ABC transporter substrate-binding protein</fullName>
    </submittedName>
</protein>
<dbReference type="PANTHER" id="PTHR30024">
    <property type="entry name" value="ALIPHATIC SULFONATES-BINDING PROTEIN-RELATED"/>
    <property type="match status" value="1"/>
</dbReference>
<dbReference type="PANTHER" id="PTHR30024:SF21">
    <property type="entry name" value="ABC TRANSPORTER SUBSTRATE-BINDING PROTEIN"/>
    <property type="match status" value="1"/>
</dbReference>
<dbReference type="Pfam" id="PF12974">
    <property type="entry name" value="Phosphonate-bd"/>
    <property type="match status" value="1"/>
</dbReference>
<dbReference type="EMBL" id="JAESND010000001">
    <property type="protein sequence ID" value="MBM3114581.1"/>
    <property type="molecule type" value="Genomic_DNA"/>
</dbReference>
<dbReference type="RefSeq" id="WP_203536265.1">
    <property type="nucleotide sequence ID" value="NZ_JAESND010000001.1"/>
</dbReference>
<organism evidence="2 3">
    <name type="scientific">Jeongeupia naejangsanensis</name>
    <dbReference type="NCBI Taxonomy" id="613195"/>
    <lineage>
        <taxon>Bacteria</taxon>
        <taxon>Pseudomonadati</taxon>
        <taxon>Pseudomonadota</taxon>
        <taxon>Betaproteobacteria</taxon>
        <taxon>Neisseriales</taxon>
        <taxon>Chitinibacteraceae</taxon>
        <taxon>Jeongeupia</taxon>
    </lineage>
</organism>
<evidence type="ECO:0000256" key="1">
    <source>
        <dbReference type="SAM" id="SignalP"/>
    </source>
</evidence>
<gene>
    <name evidence="2" type="ORF">JMJ54_01955</name>
</gene>
<dbReference type="Gene3D" id="3.40.190.10">
    <property type="entry name" value="Periplasmic binding protein-like II"/>
    <property type="match status" value="2"/>
</dbReference>
<reference evidence="2 3" key="1">
    <citation type="submission" date="2021-01" db="EMBL/GenBank/DDBJ databases">
        <title>Draft Genome Sequence and Polyhydroxyalkanoate Biosynthetic Potential of Jeongeupia naejangsanensis Type Strain DSM 24253.</title>
        <authorList>
            <person name="Turrini P."/>
            <person name="Artuso I."/>
            <person name="Lugli G.A."/>
            <person name="Frangipani E."/>
            <person name="Ventura M."/>
            <person name="Visca P."/>
        </authorList>
    </citation>
    <scope>NUCLEOTIDE SEQUENCE [LARGE SCALE GENOMIC DNA]</scope>
    <source>
        <strain evidence="2 3">DSM 24253</strain>
    </source>
</reference>
<accession>A0ABS2BG53</accession>
<keyword evidence="3" id="KW-1185">Reference proteome</keyword>
<feature type="chain" id="PRO_5047250574" evidence="1">
    <location>
        <begin position="25"/>
        <end position="354"/>
    </location>
</feature>
<evidence type="ECO:0000313" key="3">
    <source>
        <dbReference type="Proteomes" id="UP000809431"/>
    </source>
</evidence>
<proteinExistence type="predicted"/>
<evidence type="ECO:0000313" key="2">
    <source>
        <dbReference type="EMBL" id="MBM3114581.1"/>
    </source>
</evidence>
<feature type="signal peptide" evidence="1">
    <location>
        <begin position="1"/>
        <end position="24"/>
    </location>
</feature>
<name>A0ABS2BG53_9NEIS</name>